<evidence type="ECO:0000256" key="7">
    <source>
        <dbReference type="SAM" id="Phobius"/>
    </source>
</evidence>
<dbReference type="InterPro" id="IPR045122">
    <property type="entry name" value="Csc1-like"/>
</dbReference>
<feature type="domain" description="CSC1/OSCA1-like cytosolic" evidence="10">
    <location>
        <begin position="379"/>
        <end position="489"/>
    </location>
</feature>
<feature type="domain" description="CSC1/OSCA1-like N-terminal transmembrane" evidence="9">
    <location>
        <begin position="8"/>
        <end position="86"/>
    </location>
</feature>
<evidence type="ECO:0000313" key="12">
    <source>
        <dbReference type="Proteomes" id="UP000664859"/>
    </source>
</evidence>
<name>A0A835Z8B3_9STRA</name>
<evidence type="ECO:0000256" key="6">
    <source>
        <dbReference type="ARBA" id="ARBA00023136"/>
    </source>
</evidence>
<feature type="transmembrane region" description="Helical" evidence="7">
    <location>
        <begin position="247"/>
        <end position="268"/>
    </location>
</feature>
<dbReference type="AlphaFoldDB" id="A0A835Z8B3"/>
<feature type="transmembrane region" description="Helical" evidence="7">
    <location>
        <begin position="726"/>
        <end position="757"/>
    </location>
</feature>
<feature type="transmembrane region" description="Helical" evidence="7">
    <location>
        <begin position="839"/>
        <end position="861"/>
    </location>
</feature>
<sequence length="980" mass="107452">MQPSWDVIVTTAVITAAQAGITYVLFEVYRKKQGSKSIYEPKLESRPKYTPGAAKLSPFGWIGDANSVSDAELVKYAGLDTFIFVSVSDAELVKYAGLDAFTFVMRATVGDPARYAVNCIVNQSGTQLTHRAPRVRPWRPTARRRPPAPRGNATRTLAHLQRLCCASRAPALQRHDDDDPSPPCRTSTGALFAPACARASLRQCSAAISHTCRLACHASRAPVLSDMTTNAPSPPHAARRRFLRMTFFITAVSAAFAMAILFPVYAVGDNNSAATTGYNQYTIGNLKEKAATLWVPLVFWWIFVFFVLSMFRKEWHAYMPLRRKYLAEGDADTAMEYRWGTRVDCASLYLVDLQVYCVILLRRKYLAEGDADTAMEYRYTALVEGIPASKRSSAALFGYFAHVFPGQVSKATLCMDTQALEQTIGKRDQALVGIEKAEAFSIAKPDKPPMQTKVGGKACCGGKKVDAATHFKEELETLNTQADNEHRDVVALNAAITDRDLVPLRRTSSKNQADAASPEDIAVSKAWSKGASSSGFVTFTSLVTKSAATQCQVAVYPQIMETFSAPAPNDVLWHNVTMPIDDQRRKRAIANAFFTVGILFWAIPVMFTQTVANLEGLREKCPWLWIPDQGTALYGLLSGYLPVILLVVLMILVPIVIGLAASKFFKVKAQSQVDEYIFRWHFGFQVANLFLVIIGGSIFTQLSAAISDPSGIITLLASALPGASQYFMNLVIVAIGGLGMELSRVVPIIIAMLMGALKPEKALTQRELDARMTPPSFAWGIIYPPLIFSFMVGMTYVCLVPVIQPVVALYYGLAYVVFKHQVLHVYHQRSEGGGAYFPMLYSFLTYALACAEVVMIVYFGIAKAPAQAVLAVVPLVATLLFNRHVSTHYVPSTRMLALEIAREVDAYTEKNGGAGPVPASEFGAYTDVLESAEYAQPALRRSLWETQPRPYRDGGAHAQDVSRTYKSYGVEDAIVGGPAV</sequence>
<feature type="transmembrane region" description="Helical" evidence="7">
    <location>
        <begin position="632"/>
        <end position="661"/>
    </location>
</feature>
<dbReference type="GO" id="GO:0005886">
    <property type="term" value="C:plasma membrane"/>
    <property type="evidence" value="ECO:0007669"/>
    <property type="project" value="TreeGrafter"/>
</dbReference>
<dbReference type="EMBL" id="JAFCMP010000135">
    <property type="protein sequence ID" value="KAG5185269.1"/>
    <property type="molecule type" value="Genomic_DNA"/>
</dbReference>
<evidence type="ECO:0000259" key="8">
    <source>
        <dbReference type="Pfam" id="PF02714"/>
    </source>
</evidence>
<dbReference type="InterPro" id="IPR027815">
    <property type="entry name" value="CSC1/OSCA1-like_cyt"/>
</dbReference>
<dbReference type="GO" id="GO:0005227">
    <property type="term" value="F:calcium-activated cation channel activity"/>
    <property type="evidence" value="ECO:0007669"/>
    <property type="project" value="InterPro"/>
</dbReference>
<reference evidence="11" key="1">
    <citation type="submission" date="2021-02" db="EMBL/GenBank/DDBJ databases">
        <title>First Annotated Genome of the Yellow-green Alga Tribonema minus.</title>
        <authorList>
            <person name="Mahan K.M."/>
        </authorList>
    </citation>
    <scope>NUCLEOTIDE SEQUENCE</scope>
    <source>
        <strain evidence="11">UTEX B ZZ1240</strain>
    </source>
</reference>
<keyword evidence="3" id="KW-0813">Transport</keyword>
<feature type="domain" description="CSC1/OSCA1-like N-terminal transmembrane" evidence="9">
    <location>
        <begin position="241"/>
        <end position="313"/>
    </location>
</feature>
<feature type="transmembrane region" description="Helical" evidence="7">
    <location>
        <begin position="291"/>
        <end position="311"/>
    </location>
</feature>
<dbReference type="Pfam" id="PF14703">
    <property type="entry name" value="PHM7_cyt"/>
    <property type="match status" value="1"/>
</dbReference>
<comment type="similarity">
    <text evidence="2">Belongs to the CSC1 (TC 1.A.17) family.</text>
</comment>
<dbReference type="Pfam" id="PF02714">
    <property type="entry name" value="RSN1_7TM"/>
    <property type="match status" value="1"/>
</dbReference>
<keyword evidence="12" id="KW-1185">Reference proteome</keyword>
<evidence type="ECO:0000256" key="4">
    <source>
        <dbReference type="ARBA" id="ARBA00022692"/>
    </source>
</evidence>
<evidence type="ECO:0000256" key="5">
    <source>
        <dbReference type="ARBA" id="ARBA00022989"/>
    </source>
</evidence>
<keyword evidence="4 7" id="KW-0812">Transmembrane</keyword>
<dbReference type="Pfam" id="PF13967">
    <property type="entry name" value="RSN1_TM"/>
    <property type="match status" value="2"/>
</dbReference>
<feature type="transmembrane region" description="Helical" evidence="7">
    <location>
        <begin position="867"/>
        <end position="885"/>
    </location>
</feature>
<organism evidence="11 12">
    <name type="scientific">Tribonema minus</name>
    <dbReference type="NCBI Taxonomy" id="303371"/>
    <lineage>
        <taxon>Eukaryota</taxon>
        <taxon>Sar</taxon>
        <taxon>Stramenopiles</taxon>
        <taxon>Ochrophyta</taxon>
        <taxon>PX clade</taxon>
        <taxon>Xanthophyceae</taxon>
        <taxon>Tribonematales</taxon>
        <taxon>Tribonemataceae</taxon>
        <taxon>Tribonema</taxon>
    </lineage>
</organism>
<evidence type="ECO:0000256" key="1">
    <source>
        <dbReference type="ARBA" id="ARBA00004141"/>
    </source>
</evidence>
<comment type="caution">
    <text evidence="11">The sequence shown here is derived from an EMBL/GenBank/DDBJ whole genome shotgun (WGS) entry which is preliminary data.</text>
</comment>
<feature type="transmembrane region" description="Helical" evidence="7">
    <location>
        <begin position="588"/>
        <end position="612"/>
    </location>
</feature>
<accession>A0A835Z8B3</accession>
<evidence type="ECO:0008006" key="13">
    <source>
        <dbReference type="Google" id="ProtNLM"/>
    </source>
</evidence>
<evidence type="ECO:0000259" key="10">
    <source>
        <dbReference type="Pfam" id="PF14703"/>
    </source>
</evidence>
<evidence type="ECO:0000256" key="2">
    <source>
        <dbReference type="ARBA" id="ARBA00007779"/>
    </source>
</evidence>
<dbReference type="Proteomes" id="UP000664859">
    <property type="component" value="Unassembled WGS sequence"/>
</dbReference>
<feature type="transmembrane region" description="Helical" evidence="7">
    <location>
        <begin position="6"/>
        <end position="26"/>
    </location>
</feature>
<evidence type="ECO:0000259" key="9">
    <source>
        <dbReference type="Pfam" id="PF13967"/>
    </source>
</evidence>
<proteinExistence type="inferred from homology"/>
<dbReference type="InterPro" id="IPR003864">
    <property type="entry name" value="CSC1/OSCA1-like_7TM"/>
</dbReference>
<dbReference type="InterPro" id="IPR032880">
    <property type="entry name" value="CSC1/OSCA1-like_N"/>
</dbReference>
<evidence type="ECO:0000313" key="11">
    <source>
        <dbReference type="EMBL" id="KAG5185269.1"/>
    </source>
</evidence>
<dbReference type="OrthoDB" id="41125at2759"/>
<feature type="domain" description="CSC1/OSCA1-like 7TM region" evidence="8">
    <location>
        <begin position="586"/>
        <end position="859"/>
    </location>
</feature>
<feature type="transmembrane region" description="Helical" evidence="7">
    <location>
        <begin position="777"/>
        <end position="796"/>
    </location>
</feature>
<feature type="transmembrane region" description="Helical" evidence="7">
    <location>
        <begin position="802"/>
        <end position="818"/>
    </location>
</feature>
<protein>
    <recommendedName>
        <fullName evidence="13">DUF221-domain-containing protein</fullName>
    </recommendedName>
</protein>
<comment type="subcellular location">
    <subcellularLocation>
        <location evidence="1">Membrane</location>
        <topology evidence="1">Multi-pass membrane protein</topology>
    </subcellularLocation>
</comment>
<gene>
    <name evidence="11" type="ORF">JKP88DRAFT_262665</name>
</gene>
<dbReference type="PANTHER" id="PTHR13018:SF5">
    <property type="entry name" value="RE44586P"/>
    <property type="match status" value="1"/>
</dbReference>
<keyword evidence="6 7" id="KW-0472">Membrane</keyword>
<feature type="transmembrane region" description="Helical" evidence="7">
    <location>
        <begin position="682"/>
        <end position="706"/>
    </location>
</feature>
<keyword evidence="5 7" id="KW-1133">Transmembrane helix</keyword>
<dbReference type="PANTHER" id="PTHR13018">
    <property type="entry name" value="PROBABLE MEMBRANE PROTEIN DUF221-RELATED"/>
    <property type="match status" value="1"/>
</dbReference>
<evidence type="ECO:0000256" key="3">
    <source>
        <dbReference type="ARBA" id="ARBA00022448"/>
    </source>
</evidence>